<keyword evidence="3" id="KW-0804">Transcription</keyword>
<dbReference type="PANTHER" id="PTHR30154">
    <property type="entry name" value="LEUCINE-RESPONSIVE REGULATORY PROTEIN"/>
    <property type="match status" value="1"/>
</dbReference>
<keyword evidence="2" id="KW-0238">DNA-binding</keyword>
<dbReference type="PROSITE" id="PS50956">
    <property type="entry name" value="HTH_ASNC_2"/>
    <property type="match status" value="1"/>
</dbReference>
<dbReference type="Pfam" id="PF01037">
    <property type="entry name" value="AsnC_trans_reg"/>
    <property type="match status" value="1"/>
</dbReference>
<keyword evidence="6" id="KW-1185">Reference proteome</keyword>
<organism evidence="5 6">
    <name type="scientific">Kitasatospora misakiensis</name>
    <dbReference type="NCBI Taxonomy" id="67330"/>
    <lineage>
        <taxon>Bacteria</taxon>
        <taxon>Bacillati</taxon>
        <taxon>Actinomycetota</taxon>
        <taxon>Actinomycetes</taxon>
        <taxon>Kitasatosporales</taxon>
        <taxon>Streptomycetaceae</taxon>
        <taxon>Kitasatospora</taxon>
    </lineage>
</organism>
<proteinExistence type="predicted"/>
<dbReference type="Gene3D" id="3.30.70.920">
    <property type="match status" value="1"/>
</dbReference>
<evidence type="ECO:0000259" key="4">
    <source>
        <dbReference type="PROSITE" id="PS50956"/>
    </source>
</evidence>
<evidence type="ECO:0000256" key="3">
    <source>
        <dbReference type="ARBA" id="ARBA00023163"/>
    </source>
</evidence>
<name>A0ABW0X730_9ACTN</name>
<reference evidence="6" key="1">
    <citation type="journal article" date="2019" name="Int. J. Syst. Evol. Microbiol.">
        <title>The Global Catalogue of Microorganisms (GCM) 10K type strain sequencing project: providing services to taxonomists for standard genome sequencing and annotation.</title>
        <authorList>
            <consortium name="The Broad Institute Genomics Platform"/>
            <consortium name="The Broad Institute Genome Sequencing Center for Infectious Disease"/>
            <person name="Wu L."/>
            <person name="Ma J."/>
        </authorList>
    </citation>
    <scope>NUCLEOTIDE SEQUENCE [LARGE SCALE GENOMIC DNA]</scope>
    <source>
        <strain evidence="6">CGMCC 4.1437</strain>
    </source>
</reference>
<sequence>MIAKETRPSTMDAIDEKIVTELSRNARISHAELANRVLLSRNAVRQRIERLEREGHIAGYTIVRSGDGTGEGVVSALVLVYRQDRMRGGDVLAALKRIPEVVICEILSGEFDIMVRIEAPSLERVRTIWEDVAQMPGVRDTVTALTLSRVVNRLRGGRSSAAGS</sequence>
<dbReference type="InterPro" id="IPR036388">
    <property type="entry name" value="WH-like_DNA-bd_sf"/>
</dbReference>
<dbReference type="Pfam" id="PF13404">
    <property type="entry name" value="HTH_AsnC-type"/>
    <property type="match status" value="1"/>
</dbReference>
<gene>
    <name evidence="5" type="ORF">ACFP3U_25600</name>
</gene>
<dbReference type="Proteomes" id="UP001595975">
    <property type="component" value="Unassembled WGS sequence"/>
</dbReference>
<evidence type="ECO:0000256" key="1">
    <source>
        <dbReference type="ARBA" id="ARBA00023015"/>
    </source>
</evidence>
<dbReference type="PRINTS" id="PR00033">
    <property type="entry name" value="HTHASNC"/>
</dbReference>
<dbReference type="Gene3D" id="1.10.10.10">
    <property type="entry name" value="Winged helix-like DNA-binding domain superfamily/Winged helix DNA-binding domain"/>
    <property type="match status" value="1"/>
</dbReference>
<dbReference type="InterPro" id="IPR011008">
    <property type="entry name" value="Dimeric_a/b-barrel"/>
</dbReference>
<dbReference type="InterPro" id="IPR019887">
    <property type="entry name" value="Tscrpt_reg_AsnC/Lrp_C"/>
</dbReference>
<dbReference type="EMBL" id="JBHSOF010000038">
    <property type="protein sequence ID" value="MFC5666330.1"/>
    <property type="molecule type" value="Genomic_DNA"/>
</dbReference>
<comment type="caution">
    <text evidence="5">The sequence shown here is derived from an EMBL/GenBank/DDBJ whole genome shotgun (WGS) entry which is preliminary data.</text>
</comment>
<dbReference type="SUPFAM" id="SSF54909">
    <property type="entry name" value="Dimeric alpha+beta barrel"/>
    <property type="match status" value="1"/>
</dbReference>
<feature type="domain" description="HTH asnC-type" evidence="4">
    <location>
        <begin position="11"/>
        <end position="72"/>
    </location>
</feature>
<accession>A0ABW0X730</accession>
<dbReference type="InterPro" id="IPR000485">
    <property type="entry name" value="AsnC-type_HTH_dom"/>
</dbReference>
<evidence type="ECO:0000256" key="2">
    <source>
        <dbReference type="ARBA" id="ARBA00023125"/>
    </source>
</evidence>
<dbReference type="InterPro" id="IPR019888">
    <property type="entry name" value="Tscrpt_reg_AsnC-like"/>
</dbReference>
<dbReference type="SMART" id="SM00344">
    <property type="entry name" value="HTH_ASNC"/>
    <property type="match status" value="1"/>
</dbReference>
<protein>
    <submittedName>
        <fullName evidence="5">Lrp/AsnC family transcriptional regulator</fullName>
    </submittedName>
</protein>
<dbReference type="PANTHER" id="PTHR30154:SF34">
    <property type="entry name" value="TRANSCRIPTIONAL REGULATOR AZLB"/>
    <property type="match status" value="1"/>
</dbReference>
<keyword evidence="1" id="KW-0805">Transcription regulation</keyword>
<dbReference type="InterPro" id="IPR036390">
    <property type="entry name" value="WH_DNA-bd_sf"/>
</dbReference>
<dbReference type="SUPFAM" id="SSF46785">
    <property type="entry name" value="Winged helix' DNA-binding domain"/>
    <property type="match status" value="1"/>
</dbReference>
<evidence type="ECO:0000313" key="6">
    <source>
        <dbReference type="Proteomes" id="UP001595975"/>
    </source>
</evidence>
<evidence type="ECO:0000313" key="5">
    <source>
        <dbReference type="EMBL" id="MFC5666330.1"/>
    </source>
</evidence>